<organism evidence="3 4">
    <name type="scientific">Methylobacterium terricola</name>
    <dbReference type="NCBI Taxonomy" id="2583531"/>
    <lineage>
        <taxon>Bacteria</taxon>
        <taxon>Pseudomonadati</taxon>
        <taxon>Pseudomonadota</taxon>
        <taxon>Alphaproteobacteria</taxon>
        <taxon>Hyphomicrobiales</taxon>
        <taxon>Methylobacteriaceae</taxon>
        <taxon>Methylobacterium</taxon>
    </lineage>
</organism>
<name>A0A5C4LK47_9HYPH</name>
<feature type="coiled-coil region" evidence="1">
    <location>
        <begin position="110"/>
        <end position="137"/>
    </location>
</feature>
<protein>
    <submittedName>
        <fullName evidence="3">Uncharacterized protein</fullName>
    </submittedName>
</protein>
<dbReference type="RefSeq" id="WP_139034408.1">
    <property type="nucleotide sequence ID" value="NZ_VDDA01000002.1"/>
</dbReference>
<accession>A0A5C4LK47</accession>
<feature type="region of interest" description="Disordered" evidence="2">
    <location>
        <begin position="74"/>
        <end position="101"/>
    </location>
</feature>
<evidence type="ECO:0000256" key="2">
    <source>
        <dbReference type="SAM" id="MobiDB-lite"/>
    </source>
</evidence>
<dbReference type="AlphaFoldDB" id="A0A5C4LK47"/>
<dbReference type="EMBL" id="VDDA01000002">
    <property type="protein sequence ID" value="TNC14867.1"/>
    <property type="molecule type" value="Genomic_DNA"/>
</dbReference>
<proteinExistence type="predicted"/>
<gene>
    <name evidence="3" type="ORF">FF100_04625</name>
</gene>
<evidence type="ECO:0000313" key="3">
    <source>
        <dbReference type="EMBL" id="TNC14867.1"/>
    </source>
</evidence>
<sequence>MEIVIISGGIGYRKDGRWYTLTGKDAPGLPIEWPVTAWTPMLFAPDDGHPCPNRSLYDVGQCCGGHCFGVDGPDDEEPAPADGSGVSRQDPKGLDPKDDSAVDAVEAPDLKSLQDQIQSLSTALAESERRAKEAISTLSKAAAPLARIASNWDCMRSGSPGTSDNVTVPVYLGQLRALDRALSSTPTQETSRVEG</sequence>
<comment type="caution">
    <text evidence="3">The sequence shown here is derived from an EMBL/GenBank/DDBJ whole genome shotgun (WGS) entry which is preliminary data.</text>
</comment>
<evidence type="ECO:0000313" key="4">
    <source>
        <dbReference type="Proteomes" id="UP000305267"/>
    </source>
</evidence>
<keyword evidence="4" id="KW-1185">Reference proteome</keyword>
<keyword evidence="1" id="KW-0175">Coiled coil</keyword>
<dbReference type="Proteomes" id="UP000305267">
    <property type="component" value="Unassembled WGS sequence"/>
</dbReference>
<evidence type="ECO:0000256" key="1">
    <source>
        <dbReference type="SAM" id="Coils"/>
    </source>
</evidence>
<feature type="compositionally biased region" description="Basic and acidic residues" evidence="2">
    <location>
        <begin position="89"/>
        <end position="100"/>
    </location>
</feature>
<reference evidence="3 4" key="1">
    <citation type="submission" date="2019-06" db="EMBL/GenBank/DDBJ databases">
        <title>Genome of Methylobacterium sp. 17Sr1-39.</title>
        <authorList>
            <person name="Seo T."/>
        </authorList>
    </citation>
    <scope>NUCLEOTIDE SEQUENCE [LARGE SCALE GENOMIC DNA]</scope>
    <source>
        <strain evidence="3 4">17Sr1-39</strain>
    </source>
</reference>